<proteinExistence type="predicted"/>
<dbReference type="OrthoDB" id="1077582at2759"/>
<dbReference type="InterPro" id="IPR032805">
    <property type="entry name" value="Wax_synthase_dom"/>
</dbReference>
<accession>A0A0D2Q0L4</accession>
<feature type="domain" description="Wax synthase" evidence="6">
    <location>
        <begin position="220"/>
        <end position="315"/>
    </location>
</feature>
<dbReference type="STRING" id="945553.A0A0D2Q0L4"/>
<feature type="transmembrane region" description="Helical" evidence="5">
    <location>
        <begin position="280"/>
        <end position="301"/>
    </location>
</feature>
<keyword evidence="2 5" id="KW-0812">Transmembrane</keyword>
<evidence type="ECO:0000313" key="8">
    <source>
        <dbReference type="Proteomes" id="UP000054270"/>
    </source>
</evidence>
<evidence type="ECO:0000256" key="5">
    <source>
        <dbReference type="SAM" id="Phobius"/>
    </source>
</evidence>
<evidence type="ECO:0000256" key="3">
    <source>
        <dbReference type="ARBA" id="ARBA00022989"/>
    </source>
</evidence>
<reference evidence="8" key="1">
    <citation type="submission" date="2014-04" db="EMBL/GenBank/DDBJ databases">
        <title>Evolutionary Origins and Diversification of the Mycorrhizal Mutualists.</title>
        <authorList>
            <consortium name="DOE Joint Genome Institute"/>
            <consortium name="Mycorrhizal Genomics Consortium"/>
            <person name="Kohler A."/>
            <person name="Kuo A."/>
            <person name="Nagy L.G."/>
            <person name="Floudas D."/>
            <person name="Copeland A."/>
            <person name="Barry K.W."/>
            <person name="Cichocki N."/>
            <person name="Veneault-Fourrey C."/>
            <person name="LaButti K."/>
            <person name="Lindquist E.A."/>
            <person name="Lipzen A."/>
            <person name="Lundell T."/>
            <person name="Morin E."/>
            <person name="Murat C."/>
            <person name="Riley R."/>
            <person name="Ohm R."/>
            <person name="Sun H."/>
            <person name="Tunlid A."/>
            <person name="Henrissat B."/>
            <person name="Grigoriev I.V."/>
            <person name="Hibbett D.S."/>
            <person name="Martin F."/>
        </authorList>
    </citation>
    <scope>NUCLEOTIDE SEQUENCE [LARGE SCALE GENOMIC DNA]</scope>
    <source>
        <strain evidence="8">FD-334 SS-4</strain>
    </source>
</reference>
<organism evidence="7 8">
    <name type="scientific">Hypholoma sublateritium (strain FD-334 SS-4)</name>
    <dbReference type="NCBI Taxonomy" id="945553"/>
    <lineage>
        <taxon>Eukaryota</taxon>
        <taxon>Fungi</taxon>
        <taxon>Dikarya</taxon>
        <taxon>Basidiomycota</taxon>
        <taxon>Agaricomycotina</taxon>
        <taxon>Agaricomycetes</taxon>
        <taxon>Agaricomycetidae</taxon>
        <taxon>Agaricales</taxon>
        <taxon>Agaricineae</taxon>
        <taxon>Strophariaceae</taxon>
        <taxon>Hypholoma</taxon>
    </lineage>
</organism>
<dbReference type="AlphaFoldDB" id="A0A0D2Q0L4"/>
<dbReference type="GO" id="GO:0016020">
    <property type="term" value="C:membrane"/>
    <property type="evidence" value="ECO:0007669"/>
    <property type="project" value="UniProtKB-SubCell"/>
</dbReference>
<evidence type="ECO:0000259" key="6">
    <source>
        <dbReference type="Pfam" id="PF13813"/>
    </source>
</evidence>
<dbReference type="Pfam" id="PF13813">
    <property type="entry name" value="MBOAT_2"/>
    <property type="match status" value="1"/>
</dbReference>
<keyword evidence="8" id="KW-1185">Reference proteome</keyword>
<feature type="transmembrane region" description="Helical" evidence="5">
    <location>
        <begin position="12"/>
        <end position="32"/>
    </location>
</feature>
<comment type="subcellular location">
    <subcellularLocation>
        <location evidence="1">Membrane</location>
        <topology evidence="1">Multi-pass membrane protein</topology>
    </subcellularLocation>
</comment>
<sequence>MIPNRESFYGPLYAIFQAGLILSIVPGIPKVVQYTSFSALLWISHYLVTKTTTGNPAVDLAQGSAIATQLMTAADIIFITHPDSIKDLYHKQAGKITEASLKERVKWALNLFINARGIGWTHESPYTPPRVPPSTSRSAFVARQLRRGALGVAIECTIYLLNASNPAMTYSTLGLRNSPLIWRALGVTGFAAGGYARINWMNCFLSIAVVGLGFSAPERWPNLFGSLSQAWSVKRVWRYVWHHLLRKPIKALANFATTSIFRLPVLPSSQPSTLRTARKFLWLCTAFFITASVHVAGELMLAGRLGFGAFTFFMLQPLGIAIETTAAFLWDFLSSPKAIRSGKLIDKVNYRTLETNGSPSLTASSSIVNDVVKRPSMWIRCLGYTWVASWFIWSLTFMVDPMVQVGMFVDPRVDVRRWEWPGTGNNSLAMFSL</sequence>
<gene>
    <name evidence="7" type="ORF">HYPSUDRAFT_135262</name>
</gene>
<keyword evidence="3 5" id="KW-1133">Transmembrane helix</keyword>
<evidence type="ECO:0000256" key="2">
    <source>
        <dbReference type="ARBA" id="ARBA00022692"/>
    </source>
</evidence>
<feature type="transmembrane region" description="Helical" evidence="5">
    <location>
        <begin position="307"/>
        <end position="333"/>
    </location>
</feature>
<evidence type="ECO:0000313" key="7">
    <source>
        <dbReference type="EMBL" id="KJA25095.1"/>
    </source>
</evidence>
<dbReference type="OMA" id="SAFKPMA"/>
<evidence type="ECO:0000256" key="4">
    <source>
        <dbReference type="ARBA" id="ARBA00023136"/>
    </source>
</evidence>
<dbReference type="EMBL" id="KN817533">
    <property type="protein sequence ID" value="KJA25095.1"/>
    <property type="molecule type" value="Genomic_DNA"/>
</dbReference>
<name>A0A0D2Q0L4_HYPSF</name>
<dbReference type="Proteomes" id="UP000054270">
    <property type="component" value="Unassembled WGS sequence"/>
</dbReference>
<protein>
    <recommendedName>
        <fullName evidence="6">Wax synthase domain-containing protein</fullName>
    </recommendedName>
</protein>
<evidence type="ECO:0000256" key="1">
    <source>
        <dbReference type="ARBA" id="ARBA00004141"/>
    </source>
</evidence>
<feature type="transmembrane region" description="Helical" evidence="5">
    <location>
        <begin position="381"/>
        <end position="399"/>
    </location>
</feature>
<keyword evidence="4 5" id="KW-0472">Membrane</keyword>